<comment type="catalytic activity">
    <reaction evidence="9">
        <text>L-arginyl-L-alpha-amino acid(out) = L-arginyl-L-alpha-amino acid(in)</text>
        <dbReference type="Rhea" id="RHEA:79371"/>
        <dbReference type="ChEBI" id="CHEBI:84315"/>
    </reaction>
</comment>
<evidence type="ECO:0000256" key="2">
    <source>
        <dbReference type="ARBA" id="ARBA00044876"/>
    </source>
</evidence>
<evidence type="ECO:0000256" key="5">
    <source>
        <dbReference type="ARBA" id="ARBA00044884"/>
    </source>
</evidence>
<evidence type="ECO:0000256" key="15">
    <source>
        <dbReference type="ARBA" id="ARBA00044985"/>
    </source>
</evidence>
<feature type="transmembrane region" description="Helical" evidence="20">
    <location>
        <begin position="433"/>
        <end position="456"/>
    </location>
</feature>
<organism evidence="21 22">
    <name type="scientific">Linnemannia hyalina</name>
    <dbReference type="NCBI Taxonomy" id="64524"/>
    <lineage>
        <taxon>Eukaryota</taxon>
        <taxon>Fungi</taxon>
        <taxon>Fungi incertae sedis</taxon>
        <taxon>Mucoromycota</taxon>
        <taxon>Mortierellomycotina</taxon>
        <taxon>Mortierellomycetes</taxon>
        <taxon>Mortierellales</taxon>
        <taxon>Mortierellaceae</taxon>
        <taxon>Linnemannia</taxon>
    </lineage>
</organism>
<feature type="region of interest" description="Disordered" evidence="19">
    <location>
        <begin position="1"/>
        <end position="90"/>
    </location>
</feature>
<evidence type="ECO:0000256" key="1">
    <source>
        <dbReference type="ARBA" id="ARBA00004141"/>
    </source>
</evidence>
<evidence type="ECO:0000256" key="17">
    <source>
        <dbReference type="ARBA" id="ARBA00045709"/>
    </source>
</evidence>
<feature type="transmembrane region" description="Helical" evidence="20">
    <location>
        <begin position="277"/>
        <end position="302"/>
    </location>
</feature>
<feature type="transmembrane region" description="Helical" evidence="20">
    <location>
        <begin position="374"/>
        <end position="392"/>
    </location>
</feature>
<dbReference type="SUPFAM" id="SSF103473">
    <property type="entry name" value="MFS general substrate transporter"/>
    <property type="match status" value="1"/>
</dbReference>
<evidence type="ECO:0000256" key="14">
    <source>
        <dbReference type="ARBA" id="ARBA00044924"/>
    </source>
</evidence>
<evidence type="ECO:0000256" key="9">
    <source>
        <dbReference type="ARBA" id="ARBA00044899"/>
    </source>
</evidence>
<comment type="function">
    <text evidence="17">Lysosomal dipeptide uniporter that selectively exports lysine, arginine or histidine-containing dipeptides with a net positive charge from the lysosome lumen into the cytosol. Could play a role in a specific type of protein O-glycosylation indirectly regulating macrophages migration and tissue invasion. Also essential for liver homeostasis.</text>
</comment>
<dbReference type="Pfam" id="PF07690">
    <property type="entry name" value="MFS_1"/>
    <property type="match status" value="1"/>
</dbReference>
<feature type="compositionally biased region" description="Basic and acidic residues" evidence="19">
    <location>
        <begin position="60"/>
        <end position="74"/>
    </location>
</feature>
<feature type="region of interest" description="Disordered" evidence="19">
    <location>
        <begin position="624"/>
        <end position="672"/>
    </location>
</feature>
<feature type="compositionally biased region" description="Basic residues" evidence="19">
    <location>
        <begin position="578"/>
        <end position="595"/>
    </location>
</feature>
<sequence length="750" mass="83302">MSDSRIDYLPLSTAGQDSPTLSRSSNDEAKREHNSHDHDDDDEYDAIHATESQGLVSTSSDRDFIEHHRQQRLLEDEENEDTGSGLTSSKDPKVAAAEWAVKVQAFSCAALLGVSTHFTIHMTGPLKDVLKEVSSTLSLVSVFYFDSNMDINNTQFSLLQSSLTLFPTLTPLIGGLLIERYGTGPSSIVFTTIVIAGQAIVILGCWTYSIKVMILGYCLFGLGAAPITIIQETIWVRYFKKDGLALVLALGLTSGKLAGFLALATSVPLSTLPPFGFVTPFFVSLVISAIAWVMNIIFLTLLEKPKEGADTMTKITILLKAKRTTLGWREVYGFSTMFWTLLIISFLVGASWNPFMHQSSNIVKHRYGLDDEQAAWQASIILAVPLIIYPFLGTFIDHAGKRAWMLLITAGLLIGTHALLLIPYSAIPIPPTVPMLLFALSLSLGTLSIVTSMPVLTKHVPTGLGLHRSIDNIGATLFGTVSGMMQDFSGVIGPDGETDTENFFDRLYHHFFPVHVDEALQEKEDTRLLGLFLAVAILAFIACSIFVWGDYHWTDGEGGKTGLVNGVYGKTPAAELARHRRRSRRRREQRNRRRSHEVLEAMTLEPIFELDDEQDAEEVTMTEIGPHHSNYQRDRDEQHESHLSNQPPATLDSRTHESEIDSPTSGRGFLLGDDYQHRRGGEFLSTHSESDDEGDEDSEDENGERRFGVRIESGDDEVPRWKKTQAHFWIMVWSILLLTSWVVFGIGVAK</sequence>
<evidence type="ECO:0000256" key="20">
    <source>
        <dbReference type="SAM" id="Phobius"/>
    </source>
</evidence>
<feature type="compositionally biased region" description="Basic and acidic residues" evidence="19">
    <location>
        <begin position="631"/>
        <end position="642"/>
    </location>
</feature>
<keyword evidence="22" id="KW-1185">Reference proteome</keyword>
<comment type="subunit">
    <text evidence="18">Homodimer. Interacts with lysosomal protein GLMP (via lumenal domain); the interaction starts while both proteins are still in the endoplasmic reticulum and is required for stabilization of MFSD1 in lysosomes but has no direct effect on its targeting to lysosomes or transporter activity.</text>
</comment>
<feature type="compositionally biased region" description="Polar residues" evidence="19">
    <location>
        <begin position="50"/>
        <end position="59"/>
    </location>
</feature>
<feature type="transmembrane region" description="Helical" evidence="20">
    <location>
        <begin position="728"/>
        <end position="749"/>
    </location>
</feature>
<feature type="transmembrane region" description="Helical" evidence="20">
    <location>
        <begin position="158"/>
        <end position="178"/>
    </location>
</feature>
<feature type="transmembrane region" description="Helical" evidence="20">
    <location>
        <begin position="331"/>
        <end position="354"/>
    </location>
</feature>
<feature type="region of interest" description="Disordered" evidence="19">
    <location>
        <begin position="684"/>
        <end position="711"/>
    </location>
</feature>
<dbReference type="GO" id="GO:0016020">
    <property type="term" value="C:membrane"/>
    <property type="evidence" value="ECO:0007669"/>
    <property type="project" value="UniProtKB-SubCell"/>
</dbReference>
<evidence type="ECO:0000256" key="6">
    <source>
        <dbReference type="ARBA" id="ARBA00044891"/>
    </source>
</evidence>
<dbReference type="GO" id="GO:0022857">
    <property type="term" value="F:transmembrane transporter activity"/>
    <property type="evidence" value="ECO:0007669"/>
    <property type="project" value="InterPro"/>
</dbReference>
<dbReference type="EMBL" id="JAHRHY010000014">
    <property type="protein sequence ID" value="KAG9064131.1"/>
    <property type="molecule type" value="Genomic_DNA"/>
</dbReference>
<feature type="compositionally biased region" description="Basic and acidic residues" evidence="19">
    <location>
        <begin position="25"/>
        <end position="38"/>
    </location>
</feature>
<feature type="compositionally biased region" description="Polar residues" evidence="19">
    <location>
        <begin position="13"/>
        <end position="24"/>
    </location>
</feature>
<comment type="catalytic activity">
    <reaction evidence="8">
        <text>L-aspartyl-L-lysine(out) = L-aspartyl-L-lysine(in)</text>
        <dbReference type="Rhea" id="RHEA:79411"/>
        <dbReference type="ChEBI" id="CHEBI:229953"/>
    </reaction>
</comment>
<comment type="catalytic activity">
    <reaction evidence="10">
        <text>L-lysyl-L-lysine(out) = L-lysyl-L-lysine(in)</text>
        <dbReference type="Rhea" id="RHEA:79403"/>
        <dbReference type="ChEBI" id="CHEBI:229956"/>
    </reaction>
</comment>
<comment type="catalytic activity">
    <reaction evidence="14">
        <text>L-lysyl-glycine(out) = L-lysyl-glycine(in)</text>
        <dbReference type="Rhea" id="RHEA:79407"/>
        <dbReference type="ChEBI" id="CHEBI:191202"/>
    </reaction>
</comment>
<dbReference type="InterPro" id="IPR011701">
    <property type="entry name" value="MFS"/>
</dbReference>
<dbReference type="PANTHER" id="PTHR23512">
    <property type="entry name" value="MAJOR FACILITATOR SUPERFAMILY DOMAIN-CONTAINING PROTEIN 1"/>
    <property type="match status" value="1"/>
</dbReference>
<feature type="transmembrane region" description="Helical" evidence="20">
    <location>
        <begin position="187"/>
        <end position="208"/>
    </location>
</feature>
<evidence type="ECO:0000256" key="19">
    <source>
        <dbReference type="SAM" id="MobiDB-lite"/>
    </source>
</evidence>
<comment type="catalytic activity">
    <reaction evidence="12">
        <text>L-histidyl-L-alpha-amino acid(out) = L-histidyl-L-alpha-amino acid(in)</text>
        <dbReference type="Rhea" id="RHEA:79379"/>
        <dbReference type="ChEBI" id="CHEBI:229964"/>
    </reaction>
</comment>
<comment type="catalytic activity">
    <reaction evidence="6">
        <text>L-lysyl-L-alpha-amino acid(out) = L-lysyl-L-alpha-amino acid(in)</text>
        <dbReference type="Rhea" id="RHEA:79387"/>
        <dbReference type="ChEBI" id="CHEBI:229965"/>
    </reaction>
</comment>
<comment type="catalytic activity">
    <reaction evidence="4">
        <text>L-alpha-aminoacyl-L-arginine(out) = L-alpha-aminoacyl-L-arginine(in)</text>
        <dbReference type="Rhea" id="RHEA:79367"/>
        <dbReference type="ChEBI" id="CHEBI:229968"/>
    </reaction>
</comment>
<evidence type="ECO:0000256" key="10">
    <source>
        <dbReference type="ARBA" id="ARBA00044900"/>
    </source>
</evidence>
<dbReference type="PANTHER" id="PTHR23512:SF12">
    <property type="entry name" value="TRANSPORTER, PUTATIVE (AFU_ORTHOLOGUE AFUA_4G00260)-RELATED"/>
    <property type="match status" value="1"/>
</dbReference>
<keyword evidence="20" id="KW-0472">Membrane</keyword>
<evidence type="ECO:0000256" key="16">
    <source>
        <dbReference type="ARBA" id="ARBA00045018"/>
    </source>
</evidence>
<proteinExistence type="predicted"/>
<dbReference type="Proteomes" id="UP000707451">
    <property type="component" value="Unassembled WGS sequence"/>
</dbReference>
<comment type="catalytic activity">
    <reaction evidence="3">
        <text>L-histidyl-glycine(out) = L-histidyl-glycine(in)</text>
        <dbReference type="Rhea" id="RHEA:79395"/>
        <dbReference type="ChEBI" id="CHEBI:229957"/>
    </reaction>
</comment>
<evidence type="ECO:0000313" key="21">
    <source>
        <dbReference type="EMBL" id="KAG9064131.1"/>
    </source>
</evidence>
<comment type="subcellular location">
    <subcellularLocation>
        <location evidence="1">Membrane</location>
        <topology evidence="1">Multi-pass membrane protein</topology>
    </subcellularLocation>
</comment>
<feature type="region of interest" description="Disordered" evidence="19">
    <location>
        <begin position="574"/>
        <end position="598"/>
    </location>
</feature>
<comment type="caution">
    <text evidence="21">The sequence shown here is derived from an EMBL/GenBank/DDBJ whole genome shotgun (WGS) entry which is preliminary data.</text>
</comment>
<dbReference type="OrthoDB" id="424834at2759"/>
<dbReference type="InterPro" id="IPR052187">
    <property type="entry name" value="MFSD1"/>
</dbReference>
<evidence type="ECO:0000256" key="7">
    <source>
        <dbReference type="ARBA" id="ARBA00044893"/>
    </source>
</evidence>
<name>A0A9P7XN74_9FUNG</name>
<dbReference type="InterPro" id="IPR036259">
    <property type="entry name" value="MFS_trans_sf"/>
</dbReference>
<evidence type="ECO:0000256" key="13">
    <source>
        <dbReference type="ARBA" id="ARBA00044919"/>
    </source>
</evidence>
<comment type="catalytic activity">
    <reaction evidence="2">
        <text>L-lysyl-L-alanine(out) = L-lysyl-L-alanine(in)</text>
        <dbReference type="Rhea" id="RHEA:79399"/>
        <dbReference type="ChEBI" id="CHEBI:229954"/>
    </reaction>
</comment>
<comment type="catalytic activity">
    <reaction evidence="11">
        <text>L-arginyl-glycine(out) = L-arginyl-glycine(in)</text>
        <dbReference type="Rhea" id="RHEA:79391"/>
        <dbReference type="ChEBI" id="CHEBI:229955"/>
    </reaction>
</comment>
<evidence type="ECO:0000256" key="3">
    <source>
        <dbReference type="ARBA" id="ARBA00044878"/>
    </source>
</evidence>
<evidence type="ECO:0000256" key="4">
    <source>
        <dbReference type="ARBA" id="ARBA00044881"/>
    </source>
</evidence>
<accession>A0A9P7XN74</accession>
<evidence type="ECO:0000256" key="8">
    <source>
        <dbReference type="ARBA" id="ARBA00044898"/>
    </source>
</evidence>
<comment type="catalytic activity">
    <reaction evidence="7">
        <text>L-alpha-aminoacyl-L-lysine(out) = L-alpha-aminoacyl-L-lysine(in)</text>
        <dbReference type="Rhea" id="RHEA:79383"/>
        <dbReference type="ChEBI" id="CHEBI:229966"/>
    </reaction>
</comment>
<evidence type="ECO:0000256" key="11">
    <source>
        <dbReference type="ARBA" id="ARBA00044903"/>
    </source>
</evidence>
<feature type="transmembrane region" description="Helical" evidence="20">
    <location>
        <begin position="404"/>
        <end position="427"/>
    </location>
</feature>
<dbReference type="CDD" id="cd06174">
    <property type="entry name" value="MFS"/>
    <property type="match status" value="1"/>
</dbReference>
<evidence type="ECO:0000256" key="12">
    <source>
        <dbReference type="ARBA" id="ARBA00044912"/>
    </source>
</evidence>
<comment type="catalytic activity">
    <reaction evidence="13">
        <text>L-alanyl-L-lysine(out) = L-alanyl-L-lysine(in)</text>
        <dbReference type="Rhea" id="RHEA:79415"/>
        <dbReference type="ChEBI" id="CHEBI:192470"/>
    </reaction>
</comment>
<dbReference type="AlphaFoldDB" id="A0A9P7XN74"/>
<protein>
    <recommendedName>
        <fullName evidence="15">Lysosomal dipeptide transporter MFSD1</fullName>
    </recommendedName>
    <alternativeName>
        <fullName evidence="16">Major facilitator superfamily domain-containing protein 1</fullName>
    </alternativeName>
</protein>
<reference evidence="21" key="1">
    <citation type="submission" date="2021-06" db="EMBL/GenBank/DDBJ databases">
        <title>Genome Sequence of Mortierella hyaline Strain SCG-10, a Cold-Adapted, Nitrate-Reducing Fungus Isolated from Soil in Minnesota, USA.</title>
        <authorList>
            <person name="Aldossari N."/>
        </authorList>
    </citation>
    <scope>NUCLEOTIDE SEQUENCE</scope>
    <source>
        <strain evidence="21">SCG-10</strain>
    </source>
</reference>
<dbReference type="Gene3D" id="1.20.1250.20">
    <property type="entry name" value="MFS general substrate transporter like domains"/>
    <property type="match status" value="2"/>
</dbReference>
<evidence type="ECO:0000256" key="18">
    <source>
        <dbReference type="ARBA" id="ARBA00046376"/>
    </source>
</evidence>
<comment type="catalytic activity">
    <reaction evidence="5">
        <text>L-alpha-aminoacyl-L-histidine(out) = L-alpha-aminoacyl-L-histidine(in)</text>
        <dbReference type="Rhea" id="RHEA:79375"/>
        <dbReference type="ChEBI" id="CHEBI:229967"/>
    </reaction>
</comment>
<keyword evidence="20" id="KW-1133">Transmembrane helix</keyword>
<feature type="transmembrane region" description="Helical" evidence="20">
    <location>
        <begin position="528"/>
        <end position="548"/>
    </location>
</feature>
<evidence type="ECO:0000313" key="22">
    <source>
        <dbReference type="Proteomes" id="UP000707451"/>
    </source>
</evidence>
<feature type="transmembrane region" description="Helical" evidence="20">
    <location>
        <begin position="243"/>
        <end position="265"/>
    </location>
</feature>
<keyword evidence="20" id="KW-0812">Transmembrane</keyword>
<feature type="compositionally biased region" description="Acidic residues" evidence="19">
    <location>
        <begin position="690"/>
        <end position="702"/>
    </location>
</feature>
<gene>
    <name evidence="21" type="ORF">KI688_003317</name>
</gene>